<feature type="transmembrane region" description="Helical" evidence="8">
    <location>
        <begin position="117"/>
        <end position="135"/>
    </location>
</feature>
<reference evidence="9 10" key="1">
    <citation type="submission" date="2019-07" db="EMBL/GenBank/DDBJ databases">
        <title>complete genome sequencing of Ornithinimicrobium sp. H23M54.</title>
        <authorList>
            <person name="Bae J.-W."/>
            <person name="Lee S.-Y."/>
        </authorList>
    </citation>
    <scope>NUCLEOTIDE SEQUENCE [LARGE SCALE GENOMIC DNA]</scope>
    <source>
        <strain evidence="9 10">H23M54</strain>
    </source>
</reference>
<feature type="transmembrane region" description="Helical" evidence="8">
    <location>
        <begin position="32"/>
        <end position="53"/>
    </location>
</feature>
<dbReference type="EMBL" id="CP041616">
    <property type="protein sequence ID" value="QDO86970.1"/>
    <property type="molecule type" value="Genomic_DNA"/>
</dbReference>
<dbReference type="Proteomes" id="UP000315395">
    <property type="component" value="Chromosome"/>
</dbReference>
<dbReference type="PANTHER" id="PTHR30472:SF24">
    <property type="entry name" value="FERRIC ENTEROBACTIN TRANSPORT SYSTEM PERMEASE PROTEIN FEPG"/>
    <property type="match status" value="1"/>
</dbReference>
<proteinExistence type="inferred from homology"/>
<protein>
    <submittedName>
        <fullName evidence="9">Iron ABC transporter permease</fullName>
    </submittedName>
</protein>
<evidence type="ECO:0000256" key="4">
    <source>
        <dbReference type="ARBA" id="ARBA00022475"/>
    </source>
</evidence>
<feature type="transmembrane region" description="Helical" evidence="8">
    <location>
        <begin position="87"/>
        <end position="105"/>
    </location>
</feature>
<organism evidence="9 10">
    <name type="scientific">Ornithinimicrobium ciconiae</name>
    <dbReference type="NCBI Taxonomy" id="2594265"/>
    <lineage>
        <taxon>Bacteria</taxon>
        <taxon>Bacillati</taxon>
        <taxon>Actinomycetota</taxon>
        <taxon>Actinomycetes</taxon>
        <taxon>Micrococcales</taxon>
        <taxon>Ornithinimicrobiaceae</taxon>
        <taxon>Ornithinimicrobium</taxon>
    </lineage>
</organism>
<feature type="transmembrane region" description="Helical" evidence="8">
    <location>
        <begin position="141"/>
        <end position="160"/>
    </location>
</feature>
<name>A0A516G6G3_9MICO</name>
<evidence type="ECO:0000256" key="6">
    <source>
        <dbReference type="ARBA" id="ARBA00022989"/>
    </source>
</evidence>
<evidence type="ECO:0000256" key="5">
    <source>
        <dbReference type="ARBA" id="ARBA00022692"/>
    </source>
</evidence>
<evidence type="ECO:0000256" key="8">
    <source>
        <dbReference type="SAM" id="Phobius"/>
    </source>
</evidence>
<comment type="similarity">
    <text evidence="2">Belongs to the binding-protein-dependent transport system permease family. FecCD subfamily.</text>
</comment>
<keyword evidence="10" id="KW-1185">Reference proteome</keyword>
<dbReference type="SUPFAM" id="SSF81345">
    <property type="entry name" value="ABC transporter involved in vitamin B12 uptake, BtuC"/>
    <property type="match status" value="1"/>
</dbReference>
<feature type="transmembrane region" description="Helical" evidence="8">
    <location>
        <begin position="220"/>
        <end position="241"/>
    </location>
</feature>
<sequence length="357" mass="36711">MTTAPVQHRPEPDLARSLEAIHQATRGVRQRLTWVISSLLLLLLGAVAARVLLGDFTITIPDFFRIVTGTEIPGASFILMESKLPRAVIGVLAGLALGATGATFQTMARNPLASPDVLGITLGCSAAAVTATVLFDASDSVVSLAALAGGGAVALALVTLSGSHPGAAPGRMILIGIALAAMLVSVIHWVLVRADIYQAHEAMVWLTGSLTGVTWGQIRVLALIVLLTLPLLLYVGSHLQVVELGDDLASGLGRSPRTTRMRAIALVVVLTAATTAVCGPIAFVAFLSGPIARRLLGGRPSLLTAGLVGAVIVVVADYLAAYALPSNNFPVGVVTGLAGAPFLLWLLATSRPAAQKA</sequence>
<evidence type="ECO:0000256" key="3">
    <source>
        <dbReference type="ARBA" id="ARBA00022448"/>
    </source>
</evidence>
<dbReference type="RefSeq" id="WP_143781633.1">
    <property type="nucleotide sequence ID" value="NZ_CP041616.1"/>
</dbReference>
<accession>A0A516G6G3</accession>
<dbReference type="GO" id="GO:0033214">
    <property type="term" value="P:siderophore-iron import into cell"/>
    <property type="evidence" value="ECO:0007669"/>
    <property type="project" value="TreeGrafter"/>
</dbReference>
<dbReference type="CDD" id="cd06550">
    <property type="entry name" value="TM_ABC_iron-siderophores_like"/>
    <property type="match status" value="1"/>
</dbReference>
<dbReference type="KEGG" id="orz:FNH13_00440"/>
<dbReference type="GO" id="GO:0005886">
    <property type="term" value="C:plasma membrane"/>
    <property type="evidence" value="ECO:0007669"/>
    <property type="project" value="UniProtKB-SubCell"/>
</dbReference>
<dbReference type="InterPro" id="IPR000522">
    <property type="entry name" value="ABC_transptr_permease_BtuC"/>
</dbReference>
<dbReference type="InterPro" id="IPR037294">
    <property type="entry name" value="ABC_BtuC-like"/>
</dbReference>
<feature type="transmembrane region" description="Helical" evidence="8">
    <location>
        <begin position="261"/>
        <end position="289"/>
    </location>
</feature>
<dbReference type="AlphaFoldDB" id="A0A516G6G3"/>
<keyword evidence="7 8" id="KW-0472">Membrane</keyword>
<feature type="transmembrane region" description="Helical" evidence="8">
    <location>
        <begin position="329"/>
        <end position="348"/>
    </location>
</feature>
<dbReference type="Gene3D" id="1.10.3470.10">
    <property type="entry name" value="ABC transporter involved in vitamin B12 uptake, BtuC"/>
    <property type="match status" value="1"/>
</dbReference>
<feature type="transmembrane region" description="Helical" evidence="8">
    <location>
        <begin position="172"/>
        <end position="191"/>
    </location>
</feature>
<evidence type="ECO:0000313" key="10">
    <source>
        <dbReference type="Proteomes" id="UP000315395"/>
    </source>
</evidence>
<evidence type="ECO:0000313" key="9">
    <source>
        <dbReference type="EMBL" id="QDO86970.1"/>
    </source>
</evidence>
<keyword evidence="5 8" id="KW-0812">Transmembrane</keyword>
<dbReference type="OrthoDB" id="4455417at2"/>
<evidence type="ECO:0000256" key="2">
    <source>
        <dbReference type="ARBA" id="ARBA00007935"/>
    </source>
</evidence>
<comment type="subcellular location">
    <subcellularLocation>
        <location evidence="1">Cell membrane</location>
        <topology evidence="1">Multi-pass membrane protein</topology>
    </subcellularLocation>
</comment>
<gene>
    <name evidence="9" type="ORF">FNH13_00440</name>
</gene>
<evidence type="ECO:0000256" key="1">
    <source>
        <dbReference type="ARBA" id="ARBA00004651"/>
    </source>
</evidence>
<dbReference type="Pfam" id="PF01032">
    <property type="entry name" value="FecCD"/>
    <property type="match status" value="1"/>
</dbReference>
<keyword evidence="4" id="KW-1003">Cell membrane</keyword>
<keyword evidence="6 8" id="KW-1133">Transmembrane helix</keyword>
<feature type="transmembrane region" description="Helical" evidence="8">
    <location>
        <begin position="301"/>
        <end position="323"/>
    </location>
</feature>
<keyword evidence="3" id="KW-0813">Transport</keyword>
<dbReference type="PANTHER" id="PTHR30472">
    <property type="entry name" value="FERRIC ENTEROBACTIN TRANSPORT SYSTEM PERMEASE PROTEIN"/>
    <property type="match status" value="1"/>
</dbReference>
<evidence type="ECO:0000256" key="7">
    <source>
        <dbReference type="ARBA" id="ARBA00023136"/>
    </source>
</evidence>
<dbReference type="GO" id="GO:0022857">
    <property type="term" value="F:transmembrane transporter activity"/>
    <property type="evidence" value="ECO:0007669"/>
    <property type="project" value="InterPro"/>
</dbReference>